<dbReference type="EMBL" id="BAAFJT010000040">
    <property type="protein sequence ID" value="GAB0203091.1"/>
    <property type="molecule type" value="Genomic_DNA"/>
</dbReference>
<organism evidence="4 5">
    <name type="scientific">Grus japonensis</name>
    <name type="common">Japanese crane</name>
    <name type="synonym">Red-crowned crane</name>
    <dbReference type="NCBI Taxonomy" id="30415"/>
    <lineage>
        <taxon>Eukaryota</taxon>
        <taxon>Metazoa</taxon>
        <taxon>Chordata</taxon>
        <taxon>Craniata</taxon>
        <taxon>Vertebrata</taxon>
        <taxon>Euteleostomi</taxon>
        <taxon>Archelosauria</taxon>
        <taxon>Archosauria</taxon>
        <taxon>Dinosauria</taxon>
        <taxon>Saurischia</taxon>
        <taxon>Theropoda</taxon>
        <taxon>Coelurosauria</taxon>
        <taxon>Aves</taxon>
        <taxon>Neognathae</taxon>
        <taxon>Neoaves</taxon>
        <taxon>Gruiformes</taxon>
        <taxon>Gruidae</taxon>
        <taxon>Grus</taxon>
    </lineage>
</organism>
<reference evidence="4 5" key="1">
    <citation type="submission" date="2024-06" db="EMBL/GenBank/DDBJ databases">
        <title>The draft genome of Grus japonensis, version 3.</title>
        <authorList>
            <person name="Nabeshima K."/>
            <person name="Suzuki S."/>
            <person name="Onuma M."/>
        </authorList>
    </citation>
    <scope>NUCLEOTIDE SEQUENCE [LARGE SCALE GENOMIC DNA]</scope>
    <source>
        <strain evidence="4 5">451A</strain>
    </source>
</reference>
<feature type="compositionally biased region" description="Basic and acidic residues" evidence="2">
    <location>
        <begin position="48"/>
        <end position="58"/>
    </location>
</feature>
<protein>
    <submittedName>
        <fullName evidence="4">FYN-binding protein 1</fullName>
    </submittedName>
</protein>
<evidence type="ECO:0000256" key="2">
    <source>
        <dbReference type="SAM" id="MobiDB-lite"/>
    </source>
</evidence>
<dbReference type="InterPro" id="IPR035540">
    <property type="entry name" value="FYB_hSH3"/>
</dbReference>
<dbReference type="Gene3D" id="2.30.30.40">
    <property type="entry name" value="SH3 Domains"/>
    <property type="match status" value="1"/>
</dbReference>
<accession>A0ABC9Y081</accession>
<feature type="region of interest" description="Disordered" evidence="2">
    <location>
        <begin position="48"/>
        <end position="76"/>
    </location>
</feature>
<dbReference type="CDD" id="cd11867">
    <property type="entry name" value="hSH3_ADAP"/>
    <property type="match status" value="1"/>
</dbReference>
<evidence type="ECO:0000313" key="5">
    <source>
        <dbReference type="Proteomes" id="UP001623348"/>
    </source>
</evidence>
<dbReference type="AlphaFoldDB" id="A0ABC9Y081"/>
<gene>
    <name evidence="4" type="ORF">GRJ2_002774700</name>
</gene>
<evidence type="ECO:0000256" key="1">
    <source>
        <dbReference type="ARBA" id="ARBA00022553"/>
    </source>
</evidence>
<keyword evidence="1" id="KW-0597">Phosphoprotein</keyword>
<dbReference type="Proteomes" id="UP001623348">
    <property type="component" value="Unassembled WGS sequence"/>
</dbReference>
<dbReference type="SUPFAM" id="SSF50044">
    <property type="entry name" value="SH3-domain"/>
    <property type="match status" value="1"/>
</dbReference>
<dbReference type="InterPro" id="IPR036028">
    <property type="entry name" value="SH3-like_dom_sf"/>
</dbReference>
<evidence type="ECO:0000313" key="4">
    <source>
        <dbReference type="EMBL" id="GAB0203091.1"/>
    </source>
</evidence>
<feature type="compositionally biased region" description="Acidic residues" evidence="2">
    <location>
        <begin position="10"/>
        <end position="19"/>
    </location>
</feature>
<comment type="caution">
    <text evidence="4">The sequence shown here is derived from an EMBL/GenBank/DDBJ whole genome shotgun (WGS) entry which is preliminary data.</text>
</comment>
<feature type="region of interest" description="Disordered" evidence="2">
    <location>
        <begin position="1"/>
        <end position="28"/>
    </location>
</feature>
<name>A0ABC9Y081_GRUJA</name>
<evidence type="ECO:0000259" key="3">
    <source>
        <dbReference type="Pfam" id="PF14603"/>
    </source>
</evidence>
<keyword evidence="5" id="KW-1185">Reference proteome</keyword>
<sequence length="166" mass="19233">MFPLPPSDQEIYDGIDDEDTVTRSVSQDEDKNGIWSWGILKRLKVKDDKKKSVREKTTKVNGAEDNGDLFSSKSASLGKCKSDEKDAQKLKKMEREEKEFRKRFKFEGEIKVLYSTTTIRDLPQRRWGPKDLQVKPGESLEIIESTDDTKVLCRNEEGKYCIYDND</sequence>
<feature type="domain" description="Helically-extended SH3" evidence="3">
    <location>
        <begin position="100"/>
        <end position="161"/>
    </location>
</feature>
<dbReference type="PANTHER" id="PTHR16830">
    <property type="entry name" value="SH2 CONTAINING ADAPTOR PRAM-1 RELATED"/>
    <property type="match status" value="1"/>
</dbReference>
<dbReference type="InterPro" id="IPR043443">
    <property type="entry name" value="FYB1/2-like"/>
</dbReference>
<dbReference type="InterPro" id="IPR029294">
    <property type="entry name" value="hSH3"/>
</dbReference>
<proteinExistence type="predicted"/>
<dbReference type="PANTHER" id="PTHR16830:SF13">
    <property type="entry name" value="FYN-BINDING PROTEIN 1"/>
    <property type="match status" value="1"/>
</dbReference>
<dbReference type="Pfam" id="PF14603">
    <property type="entry name" value="hSH3"/>
    <property type="match status" value="1"/>
</dbReference>